<accession>A0ABQ2ZXQ0</accession>
<dbReference type="Proteomes" id="UP000621898">
    <property type="component" value="Unassembled WGS sequence"/>
</dbReference>
<keyword evidence="2" id="KW-1185">Reference proteome</keyword>
<evidence type="ECO:0000313" key="2">
    <source>
        <dbReference type="Proteomes" id="UP000621898"/>
    </source>
</evidence>
<name>A0ABQ2ZXQ0_9GAMM</name>
<dbReference type="EMBL" id="BMXT01000002">
    <property type="protein sequence ID" value="GGY29035.1"/>
    <property type="molecule type" value="Genomic_DNA"/>
</dbReference>
<organism evidence="1 2">
    <name type="scientific">Rhodanobacter panaciterrae</name>
    <dbReference type="NCBI Taxonomy" id="490572"/>
    <lineage>
        <taxon>Bacteria</taxon>
        <taxon>Pseudomonadati</taxon>
        <taxon>Pseudomonadota</taxon>
        <taxon>Gammaproteobacteria</taxon>
        <taxon>Lysobacterales</taxon>
        <taxon>Rhodanobacteraceae</taxon>
        <taxon>Rhodanobacter</taxon>
    </lineage>
</organism>
<reference evidence="2" key="1">
    <citation type="journal article" date="2019" name="Int. J. Syst. Evol. Microbiol.">
        <title>The Global Catalogue of Microorganisms (GCM) 10K type strain sequencing project: providing services to taxonomists for standard genome sequencing and annotation.</title>
        <authorList>
            <consortium name="The Broad Institute Genomics Platform"/>
            <consortium name="The Broad Institute Genome Sequencing Center for Infectious Disease"/>
            <person name="Wu L."/>
            <person name="Ma J."/>
        </authorList>
    </citation>
    <scope>NUCLEOTIDE SEQUENCE [LARGE SCALE GENOMIC DNA]</scope>
    <source>
        <strain evidence="2">KCTC 22232</strain>
    </source>
</reference>
<evidence type="ECO:0000313" key="1">
    <source>
        <dbReference type="EMBL" id="GGY29035.1"/>
    </source>
</evidence>
<sequence>MHRTASVTENQLSTPLAAISTEQFTVKRCKSVLSVLEEAVDMRAGLVKPDRFGGITQNGRSTCWSGGRYPVRDFGPTHVDHYAIPECEPRAKAERGEQ</sequence>
<comment type="caution">
    <text evidence="1">The sequence shown here is derived from an EMBL/GenBank/DDBJ whole genome shotgun (WGS) entry which is preliminary data.</text>
</comment>
<proteinExistence type="predicted"/>
<protein>
    <submittedName>
        <fullName evidence="1">Uncharacterized protein</fullName>
    </submittedName>
</protein>
<gene>
    <name evidence="1" type="ORF">GCM10008098_22850</name>
</gene>